<dbReference type="Gene3D" id="3.40.50.2000">
    <property type="entry name" value="Glycogen Phosphorylase B"/>
    <property type="match status" value="2"/>
</dbReference>
<dbReference type="GO" id="GO:0080044">
    <property type="term" value="F:quercetin 7-O-glucosyltransferase activity"/>
    <property type="evidence" value="ECO:0007669"/>
    <property type="project" value="TreeGrafter"/>
</dbReference>
<dbReference type="CDD" id="cd03784">
    <property type="entry name" value="GT1_Gtf-like"/>
    <property type="match status" value="1"/>
</dbReference>
<name>A0A8B8PVZ0_9MYRT</name>
<dbReference type="InterPro" id="IPR002213">
    <property type="entry name" value="UDP_glucos_trans"/>
</dbReference>
<accession>A0A8B8PVZ0</accession>
<dbReference type="GO" id="GO:0080043">
    <property type="term" value="F:quercetin 3-O-glucosyltransferase activity"/>
    <property type="evidence" value="ECO:0007669"/>
    <property type="project" value="TreeGrafter"/>
</dbReference>
<dbReference type="GO" id="GO:0020037">
    <property type="term" value="F:heme binding"/>
    <property type="evidence" value="ECO:0007669"/>
    <property type="project" value="InterPro"/>
</dbReference>
<sequence>MSIPHVLAIPFPAQGHVIPLLEVSKLLVECGIRVTFVNTDFTHKRVIDALPDKDVLGDNIHLVSIPDGLGPGEDRNDLGLLVEAMLQVMPGKLAELIRETEEKEGEKITCVLADGLMEWVLEVAHKMNIPKAAFWPASVALLASGLGIPKMISDGIIDDEGIVIKQQKFQLAPGMPDMSPANLTWACIGDVATQKIIFNHMVRINKGTELADWFIGNTSRDLEPAALAFARRVLPVGPLLANHRLDSSAGYFWPEDSDCLIWLDQQAPKSVIYVAFGSFTVFDQTQFQELALGLELSQRPFLWVVRPDTTEERDDAYPKGFKERISGRGKLVGWAPQQKVLAHPAIACFVSHCGWNSTMEGASNGIPFLCWPYFSDQFLNENYICDLWRVGLGFNRDESGIIRREEIKRKVDQLLDDANFGKRASDIMEKLAKGIDEGGESRKNFSNFVQWMKAL</sequence>
<comment type="similarity">
    <text evidence="1">Belongs to the UDP-glycosyltransferase family.</text>
</comment>
<reference evidence="4" key="1">
    <citation type="submission" date="2025-05" db="UniProtKB">
        <authorList>
            <consortium name="RefSeq"/>
        </authorList>
    </citation>
    <scope>NUCLEOTIDE SEQUENCE [LARGE SCALE GENOMIC DNA]</scope>
</reference>
<keyword evidence="4" id="KW-1185">Reference proteome</keyword>
<evidence type="ECO:0000313" key="5">
    <source>
        <dbReference type="RefSeq" id="XP_030538946.2"/>
    </source>
</evidence>
<protein>
    <submittedName>
        <fullName evidence="5">UDP-glycosyltransferase 83A1-like</fullName>
    </submittedName>
</protein>
<dbReference type="Proteomes" id="UP000827889">
    <property type="component" value="Chromosome 1"/>
</dbReference>
<gene>
    <name evidence="5" type="primary">LOC115747055</name>
</gene>
<evidence type="ECO:0000256" key="3">
    <source>
        <dbReference type="ARBA" id="ARBA00022679"/>
    </source>
</evidence>
<dbReference type="PANTHER" id="PTHR11926">
    <property type="entry name" value="GLUCOSYL/GLUCURONOSYL TRANSFERASES"/>
    <property type="match status" value="1"/>
</dbReference>
<dbReference type="GO" id="GO:0005506">
    <property type="term" value="F:iron ion binding"/>
    <property type="evidence" value="ECO:0007669"/>
    <property type="project" value="InterPro"/>
</dbReference>
<keyword evidence="2" id="KW-0328">Glycosyltransferase</keyword>
<dbReference type="GO" id="GO:0016705">
    <property type="term" value="F:oxidoreductase activity, acting on paired donors, with incorporation or reduction of molecular oxygen"/>
    <property type="evidence" value="ECO:0007669"/>
    <property type="project" value="InterPro"/>
</dbReference>
<dbReference type="GO" id="GO:0004497">
    <property type="term" value="F:monooxygenase activity"/>
    <property type="evidence" value="ECO:0007669"/>
    <property type="project" value="InterPro"/>
</dbReference>
<evidence type="ECO:0000256" key="2">
    <source>
        <dbReference type="ARBA" id="ARBA00022676"/>
    </source>
</evidence>
<proteinExistence type="inferred from homology"/>
<keyword evidence="3" id="KW-0808">Transferase</keyword>
<dbReference type="KEGG" id="rarg:115747055"/>
<dbReference type="GeneID" id="115747055"/>
<dbReference type="RefSeq" id="XP_030538946.2">
    <property type="nucleotide sequence ID" value="XM_030683086.2"/>
</dbReference>
<dbReference type="AlphaFoldDB" id="A0A8B8PVZ0"/>
<organism evidence="4 5">
    <name type="scientific">Rhodamnia argentea</name>
    <dbReference type="NCBI Taxonomy" id="178133"/>
    <lineage>
        <taxon>Eukaryota</taxon>
        <taxon>Viridiplantae</taxon>
        <taxon>Streptophyta</taxon>
        <taxon>Embryophyta</taxon>
        <taxon>Tracheophyta</taxon>
        <taxon>Spermatophyta</taxon>
        <taxon>Magnoliopsida</taxon>
        <taxon>eudicotyledons</taxon>
        <taxon>Gunneridae</taxon>
        <taxon>Pentapetalae</taxon>
        <taxon>rosids</taxon>
        <taxon>malvids</taxon>
        <taxon>Myrtales</taxon>
        <taxon>Myrtaceae</taxon>
        <taxon>Myrtoideae</taxon>
        <taxon>Myrteae</taxon>
        <taxon>Australasian group</taxon>
        <taxon>Rhodamnia</taxon>
    </lineage>
</organism>
<dbReference type="PANTHER" id="PTHR11926:SF1412">
    <property type="entry name" value="UDP-GLYCOSYLTRANSFERASE 83A1-LIKE"/>
    <property type="match status" value="1"/>
</dbReference>
<evidence type="ECO:0000256" key="1">
    <source>
        <dbReference type="ARBA" id="ARBA00009995"/>
    </source>
</evidence>
<dbReference type="SUPFAM" id="SSF53756">
    <property type="entry name" value="UDP-Glycosyltransferase/glycogen phosphorylase"/>
    <property type="match status" value="1"/>
</dbReference>
<reference evidence="5" key="2">
    <citation type="submission" date="2025-08" db="UniProtKB">
        <authorList>
            <consortium name="RefSeq"/>
        </authorList>
    </citation>
    <scope>IDENTIFICATION</scope>
    <source>
        <tissue evidence="5">Leaf</tissue>
    </source>
</reference>
<dbReference type="Pfam" id="PF00201">
    <property type="entry name" value="UDPGT"/>
    <property type="match status" value="1"/>
</dbReference>
<evidence type="ECO:0000313" key="4">
    <source>
        <dbReference type="Proteomes" id="UP000827889"/>
    </source>
</evidence>